<dbReference type="InterPro" id="IPR036188">
    <property type="entry name" value="FAD/NAD-bd_sf"/>
</dbReference>
<dbReference type="KEGG" id="phn:PAEH1_13100"/>
<keyword evidence="1" id="KW-0560">Oxidoreductase</keyword>
<name>A0A1U9K2E0_9BURK</name>
<dbReference type="Gene3D" id="3.30.9.10">
    <property type="entry name" value="D-Amino Acid Oxidase, subunit A, domain 2"/>
    <property type="match status" value="1"/>
</dbReference>
<dbReference type="GO" id="GO:0005737">
    <property type="term" value="C:cytoplasm"/>
    <property type="evidence" value="ECO:0007669"/>
    <property type="project" value="TreeGrafter"/>
</dbReference>
<dbReference type="PANTHER" id="PTHR13847:SF289">
    <property type="entry name" value="GLYCINE OXIDASE"/>
    <property type="match status" value="1"/>
</dbReference>
<evidence type="ECO:0000313" key="4">
    <source>
        <dbReference type="Proteomes" id="UP000189369"/>
    </source>
</evidence>
<evidence type="ECO:0000313" key="3">
    <source>
        <dbReference type="EMBL" id="AQS52233.1"/>
    </source>
</evidence>
<gene>
    <name evidence="3" type="ORF">PAEH1_13100</name>
</gene>
<reference evidence="3 4" key="1">
    <citation type="submission" date="2017-01" db="EMBL/GenBank/DDBJ databases">
        <title>Complete Genome Sequence of Paenalcaligenes hominis, Isolated from a paraplegic Patient with neurogenic bladder.</title>
        <authorList>
            <person name="Mukhopadhyay R."/>
            <person name="Joaquin J."/>
            <person name="Hogue R."/>
            <person name="Kilaru A."/>
            <person name="Jospin G."/>
            <person name="Mars K."/>
            <person name="Eisen J.A."/>
            <person name="Chaturvedi V."/>
        </authorList>
    </citation>
    <scope>NUCLEOTIDE SEQUENCE [LARGE SCALE GENOMIC DNA]</scope>
    <source>
        <strain evidence="3 4">15S00501</strain>
    </source>
</reference>
<dbReference type="InterPro" id="IPR006076">
    <property type="entry name" value="FAD-dep_OxRdtase"/>
</dbReference>
<protein>
    <recommendedName>
        <fullName evidence="2">FAD dependent oxidoreductase domain-containing protein</fullName>
    </recommendedName>
</protein>
<dbReference type="PANTHER" id="PTHR13847">
    <property type="entry name" value="SARCOSINE DEHYDROGENASE-RELATED"/>
    <property type="match status" value="1"/>
</dbReference>
<dbReference type="SUPFAM" id="SSF51905">
    <property type="entry name" value="FAD/NAD(P)-binding domain"/>
    <property type="match status" value="1"/>
</dbReference>
<dbReference type="SUPFAM" id="SSF54373">
    <property type="entry name" value="FAD-linked reductases, C-terminal domain"/>
    <property type="match status" value="1"/>
</dbReference>
<dbReference type="OrthoDB" id="18526at2"/>
<dbReference type="Gene3D" id="3.50.50.60">
    <property type="entry name" value="FAD/NAD(P)-binding domain"/>
    <property type="match status" value="2"/>
</dbReference>
<organism evidence="3 4">
    <name type="scientific">Paenalcaligenes hominis</name>
    <dbReference type="NCBI Taxonomy" id="643674"/>
    <lineage>
        <taxon>Bacteria</taxon>
        <taxon>Pseudomonadati</taxon>
        <taxon>Pseudomonadota</taxon>
        <taxon>Betaproteobacteria</taxon>
        <taxon>Burkholderiales</taxon>
        <taxon>Alcaligenaceae</taxon>
        <taxon>Paenalcaligenes</taxon>
    </lineage>
</organism>
<dbReference type="GO" id="GO:0016491">
    <property type="term" value="F:oxidoreductase activity"/>
    <property type="evidence" value="ECO:0007669"/>
    <property type="project" value="UniProtKB-KW"/>
</dbReference>
<dbReference type="STRING" id="643674.PAEH1_13100"/>
<sequence length="415" mass="45297">MQHSKEIVDVTIIGAGIIGITTALELQSKGYSTLIVDRSTPATACSSGNAGIIATYGVTPVSLPGLWRKVPKMLLDPAGPLTIRHKYLFKIMPWLLSFWRAGSHQQVASSAKALEGLVSHSLRDYQTLIKATAAESLIKACPVLCVYESKEKYKNDQYIWDLRKKHGVSWDPIEGGELHDLEPALASSLNFAVALHNTGFTVNPQRLTQTLFDEYMKRGGRYLQAEVHNVLKENAGLLQTTVGTLPVDKVVIACGAWSGGLAKSIGEPVPLEAERGYNITLSNFEGSAPRYPIMSPGYKVISTPMEHGLRIAGMVEFGGFLPPDYRRSAILRNQLSQLFPNIKEGVATSWMGHRPTLPDSLPVISQSTKNQSVFYAFGHQHVGLTSAPMTAKVVTHLIAGTPPPINASPFRINRF</sequence>
<accession>A0A1U9K2E0</accession>
<proteinExistence type="predicted"/>
<feature type="domain" description="FAD dependent oxidoreductase" evidence="2">
    <location>
        <begin position="9"/>
        <end position="397"/>
    </location>
</feature>
<evidence type="ECO:0000256" key="1">
    <source>
        <dbReference type="ARBA" id="ARBA00023002"/>
    </source>
</evidence>
<dbReference type="Pfam" id="PF01266">
    <property type="entry name" value="DAO"/>
    <property type="match status" value="1"/>
</dbReference>
<dbReference type="EMBL" id="CP019697">
    <property type="protein sequence ID" value="AQS52233.1"/>
    <property type="molecule type" value="Genomic_DNA"/>
</dbReference>
<dbReference type="Proteomes" id="UP000189369">
    <property type="component" value="Chromosome"/>
</dbReference>
<evidence type="ECO:0000259" key="2">
    <source>
        <dbReference type="Pfam" id="PF01266"/>
    </source>
</evidence>
<dbReference type="AlphaFoldDB" id="A0A1U9K2E0"/>